<reference evidence="2 3" key="1">
    <citation type="submission" date="2023-05" db="EMBL/GenBank/DDBJ databases">
        <title>Corynebacterium suedekumii sp. nov. and Corynebacterium breve sp. nov. isolated from raw cow's milk.</title>
        <authorList>
            <person name="Baer M.K."/>
            <person name="Mehl L."/>
            <person name="Hellmuth R."/>
            <person name="Marke G."/>
            <person name="Lipski A."/>
        </authorList>
    </citation>
    <scope>NUCLEOTIDE SEQUENCE [LARGE SCALE GENOMIC DNA]</scope>
    <source>
        <strain evidence="2 3">R4</strain>
    </source>
</reference>
<dbReference type="EMBL" id="CP126969">
    <property type="protein sequence ID" value="WIM66813.1"/>
    <property type="molecule type" value="Genomic_DNA"/>
</dbReference>
<dbReference type="Pfam" id="PF12867">
    <property type="entry name" value="DinB_2"/>
    <property type="match status" value="1"/>
</dbReference>
<evidence type="ECO:0000313" key="3">
    <source>
        <dbReference type="Proteomes" id="UP001225598"/>
    </source>
</evidence>
<gene>
    <name evidence="2" type="ORF">QP027_06650</name>
</gene>
<sequence>MDTKNTYLNLIDRVEAQVDKLPRLSEKQLNFKAAGHPNTIAWNLWHAGRVLDAMIAPVAGTEQAWDTQGYREKFGLGDAAEGTGFGHTSADAAQIVVNNKEVLVDYIKVGLENLRAFVNTIGEQQWDEIIGEFHGKPERRQDRISLVIVDSLQHIGQAAFLAGAPHNK</sequence>
<dbReference type="SUPFAM" id="SSF109854">
    <property type="entry name" value="DinB/YfiT-like putative metalloenzymes"/>
    <property type="match status" value="1"/>
</dbReference>
<proteinExistence type="predicted"/>
<dbReference type="InterPro" id="IPR034660">
    <property type="entry name" value="DinB/YfiT-like"/>
</dbReference>
<protein>
    <submittedName>
        <fullName evidence="2">DinB family protein</fullName>
    </submittedName>
</protein>
<evidence type="ECO:0000259" key="1">
    <source>
        <dbReference type="Pfam" id="PF12867"/>
    </source>
</evidence>
<dbReference type="InterPro" id="IPR024775">
    <property type="entry name" value="DinB-like"/>
</dbReference>
<dbReference type="Gene3D" id="1.20.120.450">
    <property type="entry name" value="dinb family like domain"/>
    <property type="match status" value="1"/>
</dbReference>
<evidence type="ECO:0000313" key="2">
    <source>
        <dbReference type="EMBL" id="WIM66813.1"/>
    </source>
</evidence>
<keyword evidence="3" id="KW-1185">Reference proteome</keyword>
<organism evidence="2 3">
    <name type="scientific">Corynebacterium breve</name>
    <dbReference type="NCBI Taxonomy" id="3049799"/>
    <lineage>
        <taxon>Bacteria</taxon>
        <taxon>Bacillati</taxon>
        <taxon>Actinomycetota</taxon>
        <taxon>Actinomycetes</taxon>
        <taxon>Mycobacteriales</taxon>
        <taxon>Corynebacteriaceae</taxon>
        <taxon>Corynebacterium</taxon>
    </lineage>
</organism>
<name>A0ABY8VEY4_9CORY</name>
<dbReference type="RefSeq" id="WP_284823471.1">
    <property type="nucleotide sequence ID" value="NZ_CP126969.1"/>
</dbReference>
<feature type="domain" description="DinB-like" evidence="1">
    <location>
        <begin position="22"/>
        <end position="158"/>
    </location>
</feature>
<accession>A0ABY8VEY4</accession>
<dbReference type="Proteomes" id="UP001225598">
    <property type="component" value="Chromosome"/>
</dbReference>